<reference evidence="2 3" key="1">
    <citation type="journal article" date="2017" name="Curr. Biol.">
        <title>Genome architecture and evolution of a unichromosomal asexual nematode.</title>
        <authorList>
            <person name="Fradin H."/>
            <person name="Zegar C."/>
            <person name="Gutwein M."/>
            <person name="Lucas J."/>
            <person name="Kovtun M."/>
            <person name="Corcoran D."/>
            <person name="Baugh L.R."/>
            <person name="Kiontke K."/>
            <person name="Gunsalus K."/>
            <person name="Fitch D.H."/>
            <person name="Piano F."/>
        </authorList>
    </citation>
    <scope>NUCLEOTIDE SEQUENCE [LARGE SCALE GENOMIC DNA]</scope>
    <source>
        <strain evidence="2">PF1309</strain>
    </source>
</reference>
<feature type="signal peptide" evidence="1">
    <location>
        <begin position="1"/>
        <end position="23"/>
    </location>
</feature>
<evidence type="ECO:0000313" key="2">
    <source>
        <dbReference type="EMBL" id="PAV80706.1"/>
    </source>
</evidence>
<evidence type="ECO:0000313" key="3">
    <source>
        <dbReference type="Proteomes" id="UP000218231"/>
    </source>
</evidence>
<sequence length="219" mass="25665">MQQFLTSALSLSVLSIFIAIAFCLDQKDDLESQVMIKMFESFENAEKQREYRKMKNEYFSLSADDILSLDEKLDMLKVSYIETNFIKQDEVKDITDLLTIIHHVTSRIRKESIPNASPTVEKFLQKALRLVPQPNDHPSRLNRNIINLIRSAHKLNMGLRMELKEIVEDLKNELAKHNLDVWEIMKKRSFNSGSILGLSYHIYYLLNHSYKVLIEDLKF</sequence>
<dbReference type="AlphaFoldDB" id="A0A2A2L356"/>
<evidence type="ECO:0000256" key="1">
    <source>
        <dbReference type="SAM" id="SignalP"/>
    </source>
</evidence>
<comment type="caution">
    <text evidence="2">The sequence shown here is derived from an EMBL/GenBank/DDBJ whole genome shotgun (WGS) entry which is preliminary data.</text>
</comment>
<dbReference type="Proteomes" id="UP000218231">
    <property type="component" value="Unassembled WGS sequence"/>
</dbReference>
<organism evidence="2 3">
    <name type="scientific">Diploscapter pachys</name>
    <dbReference type="NCBI Taxonomy" id="2018661"/>
    <lineage>
        <taxon>Eukaryota</taxon>
        <taxon>Metazoa</taxon>
        <taxon>Ecdysozoa</taxon>
        <taxon>Nematoda</taxon>
        <taxon>Chromadorea</taxon>
        <taxon>Rhabditida</taxon>
        <taxon>Rhabditina</taxon>
        <taxon>Rhabditomorpha</taxon>
        <taxon>Rhabditoidea</taxon>
        <taxon>Rhabditidae</taxon>
        <taxon>Diploscapter</taxon>
    </lineage>
</organism>
<accession>A0A2A2L356</accession>
<proteinExistence type="predicted"/>
<protein>
    <recommendedName>
        <fullName evidence="4">Prolyl 4-hydroxylase alpha-subunit N-terminal domain-containing protein</fullName>
    </recommendedName>
</protein>
<dbReference type="EMBL" id="LIAE01007228">
    <property type="protein sequence ID" value="PAV80706.1"/>
    <property type="molecule type" value="Genomic_DNA"/>
</dbReference>
<evidence type="ECO:0008006" key="4">
    <source>
        <dbReference type="Google" id="ProtNLM"/>
    </source>
</evidence>
<gene>
    <name evidence="2" type="ORF">WR25_03312</name>
</gene>
<keyword evidence="1" id="KW-0732">Signal</keyword>
<keyword evidence="3" id="KW-1185">Reference proteome</keyword>
<feature type="chain" id="PRO_5012426229" description="Prolyl 4-hydroxylase alpha-subunit N-terminal domain-containing protein" evidence="1">
    <location>
        <begin position="24"/>
        <end position="219"/>
    </location>
</feature>
<name>A0A2A2L356_9BILA</name>